<sequence>MRFHNACSLILASVGLARGAVECGHLDPPDVPGAEIVTFSSRALYNISGLSFDAGRGKISPVSGLDACAVNLTLTHPGVGDTVGFRLWLPLKNWNRRFLALGGGGYAAGTGGGVTDFGIHAQNGFVVGTTDGGNLLDASGALTDEIILAPGMIDLGRFTDFSSRALHELAVVAKAVAKRFYRAAPEYSYWSGCSTGGRQGYQMAQQYPGDFDGILANAPALNYPSLLINLGWAEFTMRRLNHTVSQCILNKFVQAAIQACDGLDGVVDGVIANTAACKFNPLSIVGQQVQCNTNQETVVAQDAQVVALIMEGPKSARGTPLFYPSEWGMDYTFVVPPESALSPTSLWDDWVSILVNKDSSYDISAYRELDQLVDFLTISYREYDGMIGTNNVDLGAFRDKGGKLLTWHGLADGAIPPANTVDYRQRVERVMGGNARVNEFYRLFLAPGIAHCFGGAGAFPGDAFDALIKWVEKGQPPSELHGTANPERKRKICLYPLVAQYDEHGDPDETASYTCAEEYGPVAQQ</sequence>
<dbReference type="InterPro" id="IPR011118">
    <property type="entry name" value="Tannase/feruloyl_esterase"/>
</dbReference>
<feature type="signal peptide" evidence="8">
    <location>
        <begin position="1"/>
        <end position="19"/>
    </location>
</feature>
<keyword evidence="10" id="KW-1185">Reference proteome</keyword>
<dbReference type="EC" id="3.1.1.-" evidence="8"/>
<evidence type="ECO:0000256" key="8">
    <source>
        <dbReference type="RuleBase" id="RU361238"/>
    </source>
</evidence>
<dbReference type="Pfam" id="PF07519">
    <property type="entry name" value="Tannase"/>
    <property type="match status" value="1"/>
</dbReference>
<keyword evidence="6" id="KW-0106">Calcium</keyword>
<dbReference type="EMBL" id="JBFXLT010000056">
    <property type="protein sequence ID" value="KAL2811636.1"/>
    <property type="molecule type" value="Genomic_DNA"/>
</dbReference>
<protein>
    <recommendedName>
        <fullName evidence="8">Carboxylic ester hydrolase</fullName>
        <ecNumber evidence="8">3.1.1.-</ecNumber>
    </recommendedName>
</protein>
<evidence type="ECO:0000256" key="6">
    <source>
        <dbReference type="ARBA" id="ARBA00022837"/>
    </source>
</evidence>
<dbReference type="Proteomes" id="UP001610334">
    <property type="component" value="Unassembled WGS sequence"/>
</dbReference>
<evidence type="ECO:0000256" key="4">
    <source>
        <dbReference type="ARBA" id="ARBA00022729"/>
    </source>
</evidence>
<keyword evidence="5 8" id="KW-0378">Hydrolase</keyword>
<accession>A0ABR4H858</accession>
<evidence type="ECO:0000256" key="1">
    <source>
        <dbReference type="ARBA" id="ARBA00006249"/>
    </source>
</evidence>
<proteinExistence type="inferred from homology"/>
<evidence type="ECO:0000256" key="7">
    <source>
        <dbReference type="ARBA" id="ARBA00023157"/>
    </source>
</evidence>
<comment type="similarity">
    <text evidence="1 8">Belongs to the tannase family.</text>
</comment>
<evidence type="ECO:0000256" key="2">
    <source>
        <dbReference type="ARBA" id="ARBA00022487"/>
    </source>
</evidence>
<organism evidence="9 10">
    <name type="scientific">Aspergillus granulosus</name>
    <dbReference type="NCBI Taxonomy" id="176169"/>
    <lineage>
        <taxon>Eukaryota</taxon>
        <taxon>Fungi</taxon>
        <taxon>Dikarya</taxon>
        <taxon>Ascomycota</taxon>
        <taxon>Pezizomycotina</taxon>
        <taxon>Eurotiomycetes</taxon>
        <taxon>Eurotiomycetidae</taxon>
        <taxon>Eurotiales</taxon>
        <taxon>Aspergillaceae</taxon>
        <taxon>Aspergillus</taxon>
        <taxon>Aspergillus subgen. Nidulantes</taxon>
    </lineage>
</organism>
<evidence type="ECO:0000313" key="10">
    <source>
        <dbReference type="Proteomes" id="UP001610334"/>
    </source>
</evidence>
<gene>
    <name evidence="9" type="ORF">BJX63DRAFT_274911</name>
</gene>
<evidence type="ECO:0000313" key="9">
    <source>
        <dbReference type="EMBL" id="KAL2811636.1"/>
    </source>
</evidence>
<dbReference type="SUPFAM" id="SSF53474">
    <property type="entry name" value="alpha/beta-Hydrolases"/>
    <property type="match status" value="1"/>
</dbReference>
<dbReference type="PANTHER" id="PTHR33938">
    <property type="entry name" value="FERULOYL ESTERASE B-RELATED"/>
    <property type="match status" value="1"/>
</dbReference>
<evidence type="ECO:0000256" key="3">
    <source>
        <dbReference type="ARBA" id="ARBA00022723"/>
    </source>
</evidence>
<feature type="chain" id="PRO_5044974907" description="Carboxylic ester hydrolase" evidence="8">
    <location>
        <begin position="20"/>
        <end position="525"/>
    </location>
</feature>
<keyword evidence="4 8" id="KW-0732">Signal</keyword>
<comment type="caution">
    <text evidence="9">The sequence shown here is derived from an EMBL/GenBank/DDBJ whole genome shotgun (WGS) entry which is preliminary data.</text>
</comment>
<keyword evidence="7" id="KW-1015">Disulfide bond</keyword>
<name>A0ABR4H858_9EURO</name>
<dbReference type="PANTHER" id="PTHR33938:SF8">
    <property type="entry name" value="CARBOXYLIC ESTER HYDROLASE"/>
    <property type="match status" value="1"/>
</dbReference>
<evidence type="ECO:0000256" key="5">
    <source>
        <dbReference type="ARBA" id="ARBA00022801"/>
    </source>
</evidence>
<keyword evidence="2" id="KW-0719">Serine esterase</keyword>
<dbReference type="InterPro" id="IPR029058">
    <property type="entry name" value="AB_hydrolase_fold"/>
</dbReference>
<keyword evidence="3" id="KW-0479">Metal-binding</keyword>
<dbReference type="Gene3D" id="3.40.50.1820">
    <property type="entry name" value="alpha/beta hydrolase"/>
    <property type="match status" value="1"/>
</dbReference>
<reference evidence="9 10" key="1">
    <citation type="submission" date="2024-07" db="EMBL/GenBank/DDBJ databases">
        <title>Section-level genome sequencing and comparative genomics of Aspergillus sections Usti and Cavernicolus.</title>
        <authorList>
            <consortium name="Lawrence Berkeley National Laboratory"/>
            <person name="Nybo J.L."/>
            <person name="Vesth T.C."/>
            <person name="Theobald S."/>
            <person name="Frisvad J.C."/>
            <person name="Larsen T.O."/>
            <person name="Kjaerboelling I."/>
            <person name="Rothschild-Mancinelli K."/>
            <person name="Lyhne E.K."/>
            <person name="Kogle M.E."/>
            <person name="Barry K."/>
            <person name="Clum A."/>
            <person name="Na H."/>
            <person name="Ledsgaard L."/>
            <person name="Lin J."/>
            <person name="Lipzen A."/>
            <person name="Kuo A."/>
            <person name="Riley R."/>
            <person name="Mondo S."/>
            <person name="Labutti K."/>
            <person name="Haridas S."/>
            <person name="Pangalinan J."/>
            <person name="Salamov A.A."/>
            <person name="Simmons B.A."/>
            <person name="Magnuson J.K."/>
            <person name="Chen J."/>
            <person name="Drula E."/>
            <person name="Henrissat B."/>
            <person name="Wiebenga A."/>
            <person name="Lubbers R.J."/>
            <person name="Gomes A.C."/>
            <person name="Makela M.R."/>
            <person name="Stajich J."/>
            <person name="Grigoriev I.V."/>
            <person name="Mortensen U.H."/>
            <person name="De Vries R.P."/>
            <person name="Baker S.E."/>
            <person name="Andersen M.R."/>
        </authorList>
    </citation>
    <scope>NUCLEOTIDE SEQUENCE [LARGE SCALE GENOMIC DNA]</scope>
    <source>
        <strain evidence="9 10">CBS 588.65</strain>
    </source>
</reference>